<evidence type="ECO:0000313" key="1">
    <source>
        <dbReference type="Ensembl" id="ENSAPOP00000003088.1"/>
    </source>
</evidence>
<dbReference type="STRING" id="80966.ENSAPOP00000003088"/>
<evidence type="ECO:0000313" key="2">
    <source>
        <dbReference type="Proteomes" id="UP000257200"/>
    </source>
</evidence>
<dbReference type="Proteomes" id="UP000257200">
    <property type="component" value="Unplaced"/>
</dbReference>
<name>A0A3Q1EHA2_9TELE</name>
<dbReference type="Ensembl" id="ENSAPOT00000012343.1">
    <property type="protein sequence ID" value="ENSAPOP00000003088.1"/>
    <property type="gene ID" value="ENSAPOG00000004526.1"/>
</dbReference>
<reference evidence="1" key="2">
    <citation type="submission" date="2025-09" db="UniProtKB">
        <authorList>
            <consortium name="Ensembl"/>
        </authorList>
    </citation>
    <scope>IDENTIFICATION</scope>
</reference>
<organism evidence="1 2">
    <name type="scientific">Acanthochromis polyacanthus</name>
    <name type="common">spiny chromis</name>
    <dbReference type="NCBI Taxonomy" id="80966"/>
    <lineage>
        <taxon>Eukaryota</taxon>
        <taxon>Metazoa</taxon>
        <taxon>Chordata</taxon>
        <taxon>Craniata</taxon>
        <taxon>Vertebrata</taxon>
        <taxon>Euteleostomi</taxon>
        <taxon>Actinopterygii</taxon>
        <taxon>Neopterygii</taxon>
        <taxon>Teleostei</taxon>
        <taxon>Neoteleostei</taxon>
        <taxon>Acanthomorphata</taxon>
        <taxon>Ovalentaria</taxon>
        <taxon>Pomacentridae</taxon>
        <taxon>Acanthochromis</taxon>
    </lineage>
</organism>
<accession>A0A3Q1EHA2</accession>
<dbReference type="GeneTree" id="ENSGT00940000178928"/>
<reference evidence="1" key="1">
    <citation type="submission" date="2025-08" db="UniProtKB">
        <authorList>
            <consortium name="Ensembl"/>
        </authorList>
    </citation>
    <scope>IDENTIFICATION</scope>
</reference>
<sequence length="179" mass="19999">MPTPSPAGRPCLLLPLALKSGREDGYHRAKMGVEIETITPGDGQTFPKKGQRVVVHYVDECRAAGKACLLTRLCVRQQRSPRDHPTKCHSHLRRGAAWPGSLKLVHSTLFNSTQIIRVRHFLSYDVQWDGSGLFYIQISNRFGHLLRMYSDHTFSLCNLPADVYGLNGVVLTSFGLSIL</sequence>
<keyword evidence="2" id="KW-1185">Reference proteome</keyword>
<dbReference type="InParanoid" id="A0A3Q1EHA2"/>
<protein>
    <submittedName>
        <fullName evidence="1">Peptidyl-prolyl cis-trans isomerase FKBP1A-like</fullName>
    </submittedName>
</protein>
<dbReference type="AlphaFoldDB" id="A0A3Q1EHA2"/>
<proteinExistence type="predicted"/>